<evidence type="ECO:0000256" key="1">
    <source>
        <dbReference type="SAM" id="MobiDB-lite"/>
    </source>
</evidence>
<keyword evidence="3" id="KW-1185">Reference proteome</keyword>
<sequence length="152" mass="16510">MPASASTMVKVSTPGGEAATVKPPLAQGAATTGTGPFLCLMGLGDIHSEHEQFGFHVSMEVKEKIWKGAYEDIFDLLADKSEEEEAKRCKECSYPRGCGHSTHKKKVDTTLQAIMADCFNDLGVQLACYQNRFVGAHDEMVGQSVRIIIRSS</sequence>
<organism evidence="2 3">
    <name type="scientific">Pleurodeles waltl</name>
    <name type="common">Iberian ribbed newt</name>
    <dbReference type="NCBI Taxonomy" id="8319"/>
    <lineage>
        <taxon>Eukaryota</taxon>
        <taxon>Metazoa</taxon>
        <taxon>Chordata</taxon>
        <taxon>Craniata</taxon>
        <taxon>Vertebrata</taxon>
        <taxon>Euteleostomi</taxon>
        <taxon>Amphibia</taxon>
        <taxon>Batrachia</taxon>
        <taxon>Caudata</taxon>
        <taxon>Salamandroidea</taxon>
        <taxon>Salamandridae</taxon>
        <taxon>Pleurodelinae</taxon>
        <taxon>Pleurodeles</taxon>
    </lineage>
</organism>
<proteinExistence type="predicted"/>
<comment type="caution">
    <text evidence="2">The sequence shown here is derived from an EMBL/GenBank/DDBJ whole genome shotgun (WGS) entry which is preliminary data.</text>
</comment>
<name>A0AAV7QUE4_PLEWA</name>
<evidence type="ECO:0000313" key="2">
    <source>
        <dbReference type="EMBL" id="KAJ1143424.1"/>
    </source>
</evidence>
<protein>
    <submittedName>
        <fullName evidence="2">Uncharacterized protein</fullName>
    </submittedName>
</protein>
<gene>
    <name evidence="2" type="ORF">NDU88_009733</name>
</gene>
<evidence type="ECO:0000313" key="3">
    <source>
        <dbReference type="Proteomes" id="UP001066276"/>
    </source>
</evidence>
<dbReference type="Proteomes" id="UP001066276">
    <property type="component" value="Chromosome 6"/>
</dbReference>
<feature type="region of interest" description="Disordered" evidence="1">
    <location>
        <begin position="1"/>
        <end position="26"/>
    </location>
</feature>
<reference evidence="2" key="1">
    <citation type="journal article" date="2022" name="bioRxiv">
        <title>Sequencing and chromosome-scale assembly of the giantPleurodeles waltlgenome.</title>
        <authorList>
            <person name="Brown T."/>
            <person name="Elewa A."/>
            <person name="Iarovenko S."/>
            <person name="Subramanian E."/>
            <person name="Araus A.J."/>
            <person name="Petzold A."/>
            <person name="Susuki M."/>
            <person name="Suzuki K.-i.T."/>
            <person name="Hayashi T."/>
            <person name="Toyoda A."/>
            <person name="Oliveira C."/>
            <person name="Osipova E."/>
            <person name="Leigh N.D."/>
            <person name="Simon A."/>
            <person name="Yun M.H."/>
        </authorList>
    </citation>
    <scope>NUCLEOTIDE SEQUENCE</scope>
    <source>
        <strain evidence="2">20211129_DDA</strain>
        <tissue evidence="2">Liver</tissue>
    </source>
</reference>
<dbReference type="EMBL" id="JANPWB010000010">
    <property type="protein sequence ID" value="KAJ1143424.1"/>
    <property type="molecule type" value="Genomic_DNA"/>
</dbReference>
<dbReference type="AlphaFoldDB" id="A0AAV7QUE4"/>
<accession>A0AAV7QUE4</accession>
<feature type="compositionally biased region" description="Polar residues" evidence="1">
    <location>
        <begin position="1"/>
        <end position="10"/>
    </location>
</feature>